<dbReference type="AlphaFoldDB" id="A0A8H3M1R2"/>
<accession>A0A8H3M1R2</accession>
<dbReference type="OrthoDB" id="2347297at2759"/>
<comment type="caution">
    <text evidence="2">The sequence shown here is derived from an EMBL/GenBank/DDBJ whole genome shotgun (WGS) entry which is preliminary data.</text>
</comment>
<evidence type="ECO:0000313" key="2">
    <source>
        <dbReference type="EMBL" id="GES97254.1"/>
    </source>
</evidence>
<evidence type="ECO:0000313" key="3">
    <source>
        <dbReference type="Proteomes" id="UP000615446"/>
    </source>
</evidence>
<proteinExistence type="predicted"/>
<protein>
    <submittedName>
        <fullName evidence="2">Uncharacterized protein</fullName>
    </submittedName>
</protein>
<gene>
    <name evidence="2" type="ORF">RCL2_002384100</name>
</gene>
<sequence>MIIGVEFKNWETHDRKENKKLKDELENSNVGINKLKTQLKEISKQTDYEKNQQNNNTNNRTKDSEIWKLQNKNDEYIKEINNLNNLIQKMGKEKHHLIEENMELKKEASQYQFALGNATDYRTNNNDKNYHVQLNNDITELQNKLKNYITTLKEDFEINFDAVNDLIKKYNIKNTVTLENPNESLIKAILQHHILKKIIKDMNKYFNRNSEAESTFYWMEVIYQMNMFSLIFKKNKLNSEMNKYRIIKDDTKRKSIENMAPDIIREFIRLIKFRLKIQEPSAQIKWIPIYSNIDPNIMEGNWNEDEIDNLEVGVCSFPAIGQDLDDVEKRKIYAPAQVYTKKKTYILCYVNG</sequence>
<dbReference type="Proteomes" id="UP000615446">
    <property type="component" value="Unassembled WGS sequence"/>
</dbReference>
<evidence type="ECO:0000256" key="1">
    <source>
        <dbReference type="SAM" id="MobiDB-lite"/>
    </source>
</evidence>
<name>A0A8H3M1R2_9GLOM</name>
<feature type="region of interest" description="Disordered" evidence="1">
    <location>
        <begin position="43"/>
        <end position="64"/>
    </location>
</feature>
<organism evidence="2 3">
    <name type="scientific">Rhizophagus clarus</name>
    <dbReference type="NCBI Taxonomy" id="94130"/>
    <lineage>
        <taxon>Eukaryota</taxon>
        <taxon>Fungi</taxon>
        <taxon>Fungi incertae sedis</taxon>
        <taxon>Mucoromycota</taxon>
        <taxon>Glomeromycotina</taxon>
        <taxon>Glomeromycetes</taxon>
        <taxon>Glomerales</taxon>
        <taxon>Glomeraceae</taxon>
        <taxon>Rhizophagus</taxon>
    </lineage>
</organism>
<dbReference type="EMBL" id="BLAL01000257">
    <property type="protein sequence ID" value="GES97254.1"/>
    <property type="molecule type" value="Genomic_DNA"/>
</dbReference>
<reference evidence="2" key="1">
    <citation type="submission" date="2019-10" db="EMBL/GenBank/DDBJ databases">
        <title>Conservation and host-specific expression of non-tandemly repeated heterogenous ribosome RNA gene in arbuscular mycorrhizal fungi.</title>
        <authorList>
            <person name="Maeda T."/>
            <person name="Kobayashi Y."/>
            <person name="Nakagawa T."/>
            <person name="Ezawa T."/>
            <person name="Yamaguchi K."/>
            <person name="Bino T."/>
            <person name="Nishimoto Y."/>
            <person name="Shigenobu S."/>
            <person name="Kawaguchi M."/>
        </authorList>
    </citation>
    <scope>NUCLEOTIDE SEQUENCE</scope>
    <source>
        <strain evidence="2">HR1</strain>
    </source>
</reference>